<feature type="active site" description="Proton acceptor" evidence="1">
    <location>
        <position position="179"/>
    </location>
</feature>
<dbReference type="eggNOG" id="COG4822">
    <property type="taxonomic scope" value="Bacteria"/>
</dbReference>
<dbReference type="PANTHER" id="PTHR33542:SF3">
    <property type="entry name" value="SIROHYDROCHLORIN FERROCHELATASE, CHLOROPLASTIC"/>
    <property type="match status" value="1"/>
</dbReference>
<keyword evidence="2" id="KW-0479">Metal-binding</keyword>
<gene>
    <name evidence="3" type="ORF">HQ35_06315</name>
</gene>
<evidence type="ECO:0000313" key="3">
    <source>
        <dbReference type="EMBL" id="KGN80294.1"/>
    </source>
</evidence>
<dbReference type="SUPFAM" id="SSF53800">
    <property type="entry name" value="Chelatase"/>
    <property type="match status" value="1"/>
</dbReference>
<evidence type="ECO:0000256" key="1">
    <source>
        <dbReference type="PIRSR" id="PIRSR033579-1"/>
    </source>
</evidence>
<feature type="binding site" evidence="2">
    <location>
        <position position="210"/>
    </location>
    <ligand>
        <name>Co(2+)</name>
        <dbReference type="ChEBI" id="CHEBI:48828"/>
    </ligand>
</feature>
<feature type="binding site" evidence="2">
    <location>
        <position position="179"/>
    </location>
    <ligand>
        <name>Co(2+)</name>
        <dbReference type="ChEBI" id="CHEBI:48828"/>
    </ligand>
</feature>
<evidence type="ECO:0000313" key="4">
    <source>
        <dbReference type="Proteomes" id="UP000030125"/>
    </source>
</evidence>
<dbReference type="PANTHER" id="PTHR33542">
    <property type="entry name" value="SIROHYDROCHLORIN FERROCHELATASE, CHLOROPLASTIC"/>
    <property type="match status" value="1"/>
</dbReference>
<proteinExistence type="predicted"/>
<dbReference type="Proteomes" id="UP000030125">
    <property type="component" value="Unassembled WGS sequence"/>
</dbReference>
<dbReference type="STRING" id="36874.HQ34_01085"/>
<keyword evidence="2" id="KW-0170">Cobalt</keyword>
<accession>A0A0A2EVG5</accession>
<evidence type="ECO:0008006" key="5">
    <source>
        <dbReference type="Google" id="ProtNLM"/>
    </source>
</evidence>
<dbReference type="CDD" id="cd03413">
    <property type="entry name" value="CbiK_C"/>
    <property type="match status" value="1"/>
</dbReference>
<comment type="caution">
    <text evidence="3">The sequence shown here is derived from an EMBL/GenBank/DDBJ whole genome shotgun (WGS) entry which is preliminary data.</text>
</comment>
<dbReference type="GO" id="GO:0019251">
    <property type="term" value="P:anaerobic cobalamin biosynthetic process"/>
    <property type="evidence" value="ECO:0007669"/>
    <property type="project" value="InterPro"/>
</dbReference>
<protein>
    <recommendedName>
        <fullName evidence="5">Sirohydrochlorin cobaltochelatase</fullName>
    </recommendedName>
</protein>
<evidence type="ECO:0000256" key="2">
    <source>
        <dbReference type="PIRSR" id="PIRSR033579-3"/>
    </source>
</evidence>
<sequence>MNVTPSHTMHDEINPRDKHIGLMSNYKRDPLTEKITEGKRMAIVMTHFGTTHNDTREKTIDAINRSAQTLYEDITVRDAYTSRIILKRLRDRGEPKLNLPETLEHLRSEGYTHVVVQPTVLIDGLEMESIRKDVTTCRSSFEEIRVGSPLFYHPIDYYRAIEAITSDYDKDRAYVWVGHGTYHPSTAQYTMITYVLREMGIDNVFVGTIEGFPTQEQAMAELRRSGHKKVTLVPFMFVAGEHAKNDIAEDWKEDFEAEGYEVDVLLQGLGEHPGIQALYLRKLEDTVTYSEWDIMSKKKIYTVTGEKMD</sequence>
<dbReference type="InterPro" id="IPR010388">
    <property type="entry name" value="Anaerobic_Co-chelatase"/>
</dbReference>
<name>A0A0A2EVG5_PORCN</name>
<feature type="binding site" evidence="2">
    <location>
        <position position="242"/>
    </location>
    <ligand>
        <name>Co(2+)</name>
        <dbReference type="ChEBI" id="CHEBI:48828"/>
    </ligand>
</feature>
<dbReference type="Pfam" id="PF06180">
    <property type="entry name" value="CbiK"/>
    <property type="match status" value="1"/>
</dbReference>
<reference evidence="3 4" key="1">
    <citation type="submission" date="2014-08" db="EMBL/GenBank/DDBJ databases">
        <title>Porphyromonas cangingivalis strain:COT-109_OH1386 Genome sequencing.</title>
        <authorList>
            <person name="Wallis C."/>
            <person name="Deusch O."/>
            <person name="O'Flynn C."/>
            <person name="Davis I."/>
            <person name="Jospin G."/>
            <person name="Darling A.E."/>
            <person name="Coil D.A."/>
            <person name="Alexiev A."/>
            <person name="Horsfall A."/>
            <person name="Kirkwood N."/>
            <person name="Harris S."/>
            <person name="Eisen J.A."/>
        </authorList>
    </citation>
    <scope>NUCLEOTIDE SEQUENCE [LARGE SCALE GENOMIC DNA]</scope>
    <source>
        <strain evidence="4">COT-109 OH1386</strain>
    </source>
</reference>
<keyword evidence="4" id="KW-1185">Reference proteome</keyword>
<dbReference type="InterPro" id="IPR050963">
    <property type="entry name" value="Sirohydro_Cobaltochel/CbiX"/>
</dbReference>
<dbReference type="Gene3D" id="3.40.50.1400">
    <property type="match status" value="2"/>
</dbReference>
<dbReference type="GO" id="GO:0046872">
    <property type="term" value="F:metal ion binding"/>
    <property type="evidence" value="ECO:0007669"/>
    <property type="project" value="UniProtKB-KW"/>
</dbReference>
<dbReference type="OrthoDB" id="9770331at2"/>
<dbReference type="EMBL" id="JQJD01000043">
    <property type="protein sequence ID" value="KGN80294.1"/>
    <property type="molecule type" value="Genomic_DNA"/>
</dbReference>
<dbReference type="GO" id="GO:0016852">
    <property type="term" value="F:sirohydrochlorin cobaltochelatase activity"/>
    <property type="evidence" value="ECO:0007669"/>
    <property type="project" value="InterPro"/>
</dbReference>
<dbReference type="PIRSF" id="PIRSF033579">
    <property type="entry name" value="Anaer_Co_chel"/>
    <property type="match status" value="1"/>
</dbReference>
<dbReference type="RefSeq" id="WP_036851810.1">
    <property type="nucleotide sequence ID" value="NZ_CALTZT010000002.1"/>
</dbReference>
<dbReference type="AlphaFoldDB" id="A0A0A2EVG5"/>
<organism evidence="3 4">
    <name type="scientific">Porphyromonas cangingivalis</name>
    <dbReference type="NCBI Taxonomy" id="36874"/>
    <lineage>
        <taxon>Bacteria</taxon>
        <taxon>Pseudomonadati</taxon>
        <taxon>Bacteroidota</taxon>
        <taxon>Bacteroidia</taxon>
        <taxon>Bacteroidales</taxon>
        <taxon>Porphyromonadaceae</taxon>
        <taxon>Porphyromonas</taxon>
    </lineage>
</organism>